<proteinExistence type="predicted"/>
<evidence type="ECO:0000313" key="1">
    <source>
        <dbReference type="EMBL" id="MBB5640467.1"/>
    </source>
</evidence>
<dbReference type="EMBL" id="JACHBQ010000001">
    <property type="protein sequence ID" value="MBB5640467.1"/>
    <property type="molecule type" value="Genomic_DNA"/>
</dbReference>
<dbReference type="Proteomes" id="UP000561726">
    <property type="component" value="Unassembled WGS sequence"/>
</dbReference>
<gene>
    <name evidence="1" type="ORF">BJ997_001015</name>
</gene>
<comment type="caution">
    <text evidence="1">The sequence shown here is derived from an EMBL/GenBank/DDBJ whole genome shotgun (WGS) entry which is preliminary data.</text>
</comment>
<accession>A0A7W8ZUL3</accession>
<reference evidence="1 2" key="1">
    <citation type="submission" date="2020-08" db="EMBL/GenBank/DDBJ databases">
        <title>Sequencing the genomes of 1000 actinobacteria strains.</title>
        <authorList>
            <person name="Klenk H.-P."/>
        </authorList>
    </citation>
    <scope>NUCLEOTIDE SEQUENCE [LARGE SCALE GENOMIC DNA]</scope>
    <source>
        <strain evidence="1 2">DSM 21065</strain>
    </source>
</reference>
<evidence type="ECO:0000313" key="2">
    <source>
        <dbReference type="Proteomes" id="UP000561726"/>
    </source>
</evidence>
<organism evidence="1 2">
    <name type="scientific">Cryobacterium roopkundense</name>
    <dbReference type="NCBI Taxonomy" id="1001240"/>
    <lineage>
        <taxon>Bacteria</taxon>
        <taxon>Bacillati</taxon>
        <taxon>Actinomycetota</taxon>
        <taxon>Actinomycetes</taxon>
        <taxon>Micrococcales</taxon>
        <taxon>Microbacteriaceae</taxon>
        <taxon>Cryobacterium</taxon>
    </lineage>
</organism>
<protein>
    <submittedName>
        <fullName evidence="1">Uncharacterized protein</fullName>
    </submittedName>
</protein>
<sequence>MLLCMSVRTTGAVTVSYHLKVFRLVGNQVV</sequence>
<name>A0A7W8ZUL3_9MICO</name>
<dbReference type="AlphaFoldDB" id="A0A7W8ZUL3"/>